<dbReference type="PANTHER" id="PTHR35089:SF1">
    <property type="entry name" value="CHAPERONE PROTEIN SKP"/>
    <property type="match status" value="1"/>
</dbReference>
<dbReference type="GO" id="GO:0005829">
    <property type="term" value="C:cytosol"/>
    <property type="evidence" value="ECO:0007669"/>
    <property type="project" value="TreeGrafter"/>
</dbReference>
<dbReference type="SMART" id="SM00935">
    <property type="entry name" value="OmpH"/>
    <property type="match status" value="1"/>
</dbReference>
<dbReference type="Gene3D" id="3.30.910.20">
    <property type="entry name" value="Skp domain"/>
    <property type="match status" value="1"/>
</dbReference>
<proteinExistence type="inferred from homology"/>
<evidence type="ECO:0000313" key="4">
    <source>
        <dbReference type="EMBL" id="HHJ64167.1"/>
    </source>
</evidence>
<accession>A0A7C5L6T5</accession>
<dbReference type="AlphaFoldDB" id="A0A7C5L6T5"/>
<dbReference type="PANTHER" id="PTHR35089">
    <property type="entry name" value="CHAPERONE PROTEIN SKP"/>
    <property type="match status" value="1"/>
</dbReference>
<reference evidence="4" key="1">
    <citation type="journal article" date="2020" name="mSystems">
        <title>Genome- and Community-Level Interaction Insights into Carbon Utilization and Element Cycling Functions of Hydrothermarchaeota in Hydrothermal Sediment.</title>
        <authorList>
            <person name="Zhou Z."/>
            <person name="Liu Y."/>
            <person name="Xu W."/>
            <person name="Pan J."/>
            <person name="Luo Z.H."/>
            <person name="Li M."/>
        </authorList>
    </citation>
    <scope>NUCLEOTIDE SEQUENCE [LARGE SCALE GENOMIC DNA]</scope>
    <source>
        <strain evidence="4">HyVt-501</strain>
    </source>
</reference>
<dbReference type="GO" id="GO:0050821">
    <property type="term" value="P:protein stabilization"/>
    <property type="evidence" value="ECO:0007669"/>
    <property type="project" value="TreeGrafter"/>
</dbReference>
<keyword evidence="2" id="KW-0732">Signal</keyword>
<dbReference type="GO" id="GO:0051082">
    <property type="term" value="F:unfolded protein binding"/>
    <property type="evidence" value="ECO:0007669"/>
    <property type="project" value="InterPro"/>
</dbReference>
<protein>
    <submittedName>
        <fullName evidence="4">OmpH family outer membrane protein</fullName>
    </submittedName>
</protein>
<evidence type="ECO:0000256" key="3">
    <source>
        <dbReference type="SAM" id="Coils"/>
    </source>
</evidence>
<dbReference type="Proteomes" id="UP000885792">
    <property type="component" value="Unassembled WGS sequence"/>
</dbReference>
<dbReference type="EMBL" id="DRNB01000167">
    <property type="protein sequence ID" value="HHJ64167.1"/>
    <property type="molecule type" value="Genomic_DNA"/>
</dbReference>
<gene>
    <name evidence="4" type="ORF">ENJ61_04590</name>
</gene>
<feature type="coiled-coil region" evidence="3">
    <location>
        <begin position="48"/>
        <end position="117"/>
    </location>
</feature>
<organism evidence="4">
    <name type="scientific">Aquifex aeolicus</name>
    <dbReference type="NCBI Taxonomy" id="63363"/>
    <lineage>
        <taxon>Bacteria</taxon>
        <taxon>Pseudomonadati</taxon>
        <taxon>Aquificota</taxon>
        <taxon>Aquificia</taxon>
        <taxon>Aquificales</taxon>
        <taxon>Aquificaceae</taxon>
        <taxon>Aquifex</taxon>
    </lineage>
</organism>
<name>A0A7C5L6T5_AQUAO</name>
<keyword evidence="3" id="KW-0175">Coiled coil</keyword>
<dbReference type="SUPFAM" id="SSF111384">
    <property type="entry name" value="OmpH-like"/>
    <property type="match status" value="1"/>
</dbReference>
<sequence>MIGALFTLLILAIGGISYGQSFACVDTNRILQESKLVAQAQGELRDKLLEFQSQLTQKEQKLEELKKQIESKAISQKVKEEKIKEYQKIESEARELQQKAQEELENMKQRLEAMVYNRVREAAEKLAKKKGLAGVMDCAVFLYREPDMDVTTEIIKIVDEGVSPK</sequence>
<dbReference type="InterPro" id="IPR024930">
    <property type="entry name" value="Skp_dom_sf"/>
</dbReference>
<evidence type="ECO:0000256" key="1">
    <source>
        <dbReference type="ARBA" id="ARBA00009091"/>
    </source>
</evidence>
<comment type="similarity">
    <text evidence="1">Belongs to the Skp family.</text>
</comment>
<comment type="caution">
    <text evidence="4">The sequence shown here is derived from an EMBL/GenBank/DDBJ whole genome shotgun (WGS) entry which is preliminary data.</text>
</comment>
<evidence type="ECO:0000256" key="2">
    <source>
        <dbReference type="ARBA" id="ARBA00022729"/>
    </source>
</evidence>
<dbReference type="Pfam" id="PF03938">
    <property type="entry name" value="OmpH"/>
    <property type="match status" value="1"/>
</dbReference>
<dbReference type="InterPro" id="IPR005632">
    <property type="entry name" value="Chaperone_Skp"/>
</dbReference>